<dbReference type="EnsemblMetazoa" id="GMOY007407-RA">
    <property type="protein sequence ID" value="GMOY007407-PA"/>
    <property type="gene ID" value="GMOY007407"/>
</dbReference>
<comment type="similarity">
    <text evidence="3">Belongs to the TO family.</text>
</comment>
<dbReference type="Gene3D" id="3.15.10.30">
    <property type="entry name" value="Haemolymph juvenile hormone binding protein"/>
    <property type="match status" value="2"/>
</dbReference>
<proteinExistence type="inferred from homology"/>
<dbReference type="GO" id="GO:0005615">
    <property type="term" value="C:extracellular space"/>
    <property type="evidence" value="ECO:0007669"/>
    <property type="project" value="TreeGrafter"/>
</dbReference>
<evidence type="ECO:0000313" key="5">
    <source>
        <dbReference type="Proteomes" id="UP000092444"/>
    </source>
</evidence>
<name>A0A1B0G279_GLOMM</name>
<dbReference type="PANTHER" id="PTHR11008">
    <property type="entry name" value="PROTEIN TAKEOUT-LIKE PROTEIN"/>
    <property type="match status" value="1"/>
</dbReference>
<protein>
    <submittedName>
        <fullName evidence="4">Uncharacterized protein</fullName>
    </submittedName>
</protein>
<dbReference type="FunFam" id="3.15.10.30:FF:000001">
    <property type="entry name" value="Takeout-like protein 1"/>
    <property type="match status" value="1"/>
</dbReference>
<dbReference type="Pfam" id="PF06585">
    <property type="entry name" value="JHBP"/>
    <property type="match status" value="2"/>
</dbReference>
<keyword evidence="5" id="KW-1185">Reference proteome</keyword>
<keyword evidence="1" id="KW-0732">Signal</keyword>
<dbReference type="VEuPathDB" id="VectorBase:GMOY007407"/>
<dbReference type="PANTHER" id="PTHR11008:SF40">
    <property type="entry name" value="PROTEIN TAKEOUT"/>
    <property type="match status" value="1"/>
</dbReference>
<dbReference type="InterPro" id="IPR010562">
    <property type="entry name" value="Haemolymph_juvenile_hormone-bd"/>
</dbReference>
<dbReference type="STRING" id="37546.A0A1B0G279"/>
<dbReference type="GO" id="GO:0007623">
    <property type="term" value="P:circadian rhythm"/>
    <property type="evidence" value="ECO:0007669"/>
    <property type="project" value="UniProtKB-ARBA"/>
</dbReference>
<dbReference type="AlphaFoldDB" id="A0A1B0G279"/>
<evidence type="ECO:0000256" key="1">
    <source>
        <dbReference type="ARBA" id="ARBA00022729"/>
    </source>
</evidence>
<reference evidence="4" key="1">
    <citation type="submission" date="2020-05" db="UniProtKB">
        <authorList>
            <consortium name="EnsemblMetazoa"/>
        </authorList>
    </citation>
    <scope>IDENTIFICATION</scope>
    <source>
        <strain evidence="4">Yale</strain>
    </source>
</reference>
<organism evidence="4 5">
    <name type="scientific">Glossina morsitans morsitans</name>
    <name type="common">Savannah tsetse fly</name>
    <dbReference type="NCBI Taxonomy" id="37546"/>
    <lineage>
        <taxon>Eukaryota</taxon>
        <taxon>Metazoa</taxon>
        <taxon>Ecdysozoa</taxon>
        <taxon>Arthropoda</taxon>
        <taxon>Hexapoda</taxon>
        <taxon>Insecta</taxon>
        <taxon>Pterygota</taxon>
        <taxon>Neoptera</taxon>
        <taxon>Endopterygota</taxon>
        <taxon>Diptera</taxon>
        <taxon>Brachycera</taxon>
        <taxon>Muscomorpha</taxon>
        <taxon>Hippoboscoidea</taxon>
        <taxon>Glossinidae</taxon>
        <taxon>Glossina</taxon>
    </lineage>
</organism>
<dbReference type="EMBL" id="CCAG010017979">
    <property type="status" value="NOT_ANNOTATED_CDS"/>
    <property type="molecule type" value="Genomic_DNA"/>
</dbReference>
<accession>A0A1B0G279</accession>
<dbReference type="Proteomes" id="UP000092444">
    <property type="component" value="Unassembled WGS sequence"/>
</dbReference>
<dbReference type="PhylomeDB" id="A0A1B0G279"/>
<sequence length="358" mass="40293">MYTSNTENLCVPTTNLAAKHELIFKVPRVSLVGNYGISGKILILPVQGEGTCNLTMVDSEYHVSFKAMPEEKDGSAFMKLTNFRLHPEPKLVIYKFDNLFNGDKVLEDTVNKFVNENWKEVFDELRVPFDKSFAIDPKPCNYGDTECIKKVISHFLHKKEGDDSIGLPPVDPLTLDTIHIMQGGDSPLNIDFTLTNNKLYGLSKSIVTSVQGFGKDMTQKNSLAVKVPGAISLIGDYSVSGKVLILPVQGKGKSNITFVDSEFRVDFTGAPEERDGNIYIKLENFHWYANPKSIIFDLENLFNGDKALGDNMNKFLNENWKEIYTEIEDSLDEQFGIVFGNIVHQGLAKYPYAKYFKE</sequence>
<evidence type="ECO:0000256" key="3">
    <source>
        <dbReference type="ARBA" id="ARBA00060902"/>
    </source>
</evidence>
<dbReference type="InterPro" id="IPR038606">
    <property type="entry name" value="To_sf"/>
</dbReference>
<keyword evidence="2" id="KW-0090">Biological rhythms</keyword>
<evidence type="ECO:0000256" key="2">
    <source>
        <dbReference type="ARBA" id="ARBA00023108"/>
    </source>
</evidence>
<evidence type="ECO:0000313" key="4">
    <source>
        <dbReference type="EnsemblMetazoa" id="GMOY007407-PA"/>
    </source>
</evidence>
<dbReference type="SMART" id="SM00700">
    <property type="entry name" value="JHBP"/>
    <property type="match status" value="1"/>
</dbReference>